<keyword evidence="3" id="KW-1133">Transmembrane helix</keyword>
<sequence>MLLMIVKVEGNLDSPRYGHGAVLINKKLYIYGGCNVASTTEPYATDNENLDIINELITLDVSTSFKTDNPTWEANSNVDNPKLFNHGITSDGNDLMILFGGITDNADGSILWYCHTNGTLKLQPSNVNNEKISSRVLFGGMASDNNNSYIIGGVDPLTLSSVLPPQRIISIGISSIESDIAISSYISANVTSYDHTATLLNGKIYVIGGVHYYDLESGSYVDMSLIGVYDTFNGTWSTLPATGDIPERHENAIIIYGGFGFADTDANVTVDTVGLFKLDVSSSPLTWEKLSITGPDPGVRHGHTFTLVGDYIIGTYVASTIDPFGFNDNLNLNITNEFIILDVSGSFKTDNPLWVVNNNSANPNLFNHGVTSGGDDLMIIFGGTSDAISNPNNSILWYCHTDESSKMFQSSTTISSRILLGLTSDNNNTYIIGGTTLTQGAIQDRGIVTININSIESGIAISNYIIANVTSYDHTATLLDGKIYVIGGIHYYDVGSYVNMSSIGVYNTKDGTWTTGTIPDRRRAHRAVADTNNLFRLNVLSLTWEKLNIMGPDPGSRYGHTFTLVGNYIIGTYGLSRSNTSLSNIFILDLNTLSWTNVFSSNTPPEGSSTKYLVIAWSLLGGFLISALVFLYWWIGKRWRRNRRDNRGTTEEKDEDKDNA</sequence>
<comment type="caution">
    <text evidence="4">The sequence shown here is derived from an EMBL/GenBank/DDBJ whole genome shotgun (WGS) entry which is preliminary data.</text>
</comment>
<evidence type="ECO:0000256" key="3">
    <source>
        <dbReference type="SAM" id="Phobius"/>
    </source>
</evidence>
<dbReference type="SUPFAM" id="SSF117281">
    <property type="entry name" value="Kelch motif"/>
    <property type="match status" value="2"/>
</dbReference>
<dbReference type="Pfam" id="PF01344">
    <property type="entry name" value="Kelch_1"/>
    <property type="match status" value="1"/>
</dbReference>
<dbReference type="InterPro" id="IPR011498">
    <property type="entry name" value="Kelch_2"/>
</dbReference>
<keyword evidence="5" id="KW-1185">Reference proteome</keyword>
<evidence type="ECO:0000313" key="5">
    <source>
        <dbReference type="Proteomes" id="UP000789706"/>
    </source>
</evidence>
<dbReference type="Proteomes" id="UP000789706">
    <property type="component" value="Unassembled WGS sequence"/>
</dbReference>
<evidence type="ECO:0000256" key="1">
    <source>
        <dbReference type="ARBA" id="ARBA00022441"/>
    </source>
</evidence>
<dbReference type="InterPro" id="IPR006652">
    <property type="entry name" value="Kelch_1"/>
</dbReference>
<reference evidence="4" key="1">
    <citation type="submission" date="2021-06" db="EMBL/GenBank/DDBJ databases">
        <authorList>
            <person name="Kallberg Y."/>
            <person name="Tangrot J."/>
            <person name="Rosling A."/>
        </authorList>
    </citation>
    <scope>NUCLEOTIDE SEQUENCE</scope>
    <source>
        <strain evidence="4">AZ414A</strain>
    </source>
</reference>
<accession>A0A9N8ZY31</accession>
<dbReference type="EMBL" id="CAJVPK010000440">
    <property type="protein sequence ID" value="CAG8510655.1"/>
    <property type="molecule type" value="Genomic_DNA"/>
</dbReference>
<protein>
    <submittedName>
        <fullName evidence="4">2248_t:CDS:1</fullName>
    </submittedName>
</protein>
<gene>
    <name evidence="4" type="ORF">DEBURN_LOCUS5157</name>
</gene>
<dbReference type="Pfam" id="PF07646">
    <property type="entry name" value="Kelch_2"/>
    <property type="match status" value="1"/>
</dbReference>
<dbReference type="AlphaFoldDB" id="A0A9N8ZY31"/>
<name>A0A9N8ZY31_9GLOM</name>
<organism evidence="4 5">
    <name type="scientific">Diversispora eburnea</name>
    <dbReference type="NCBI Taxonomy" id="1213867"/>
    <lineage>
        <taxon>Eukaryota</taxon>
        <taxon>Fungi</taxon>
        <taxon>Fungi incertae sedis</taxon>
        <taxon>Mucoromycota</taxon>
        <taxon>Glomeromycotina</taxon>
        <taxon>Glomeromycetes</taxon>
        <taxon>Diversisporales</taxon>
        <taxon>Diversisporaceae</taxon>
        <taxon>Diversispora</taxon>
    </lineage>
</organism>
<keyword evidence="1" id="KW-0880">Kelch repeat</keyword>
<keyword evidence="3" id="KW-0812">Transmembrane</keyword>
<dbReference type="Gene3D" id="2.120.10.80">
    <property type="entry name" value="Kelch-type beta propeller"/>
    <property type="match status" value="5"/>
</dbReference>
<dbReference type="PANTHER" id="PTHR46093:SF18">
    <property type="entry name" value="FIBRONECTIN TYPE-III DOMAIN-CONTAINING PROTEIN"/>
    <property type="match status" value="1"/>
</dbReference>
<dbReference type="InterPro" id="IPR015915">
    <property type="entry name" value="Kelch-typ_b-propeller"/>
</dbReference>
<keyword evidence="2" id="KW-0677">Repeat</keyword>
<evidence type="ECO:0000313" key="4">
    <source>
        <dbReference type="EMBL" id="CAG8510655.1"/>
    </source>
</evidence>
<feature type="transmembrane region" description="Helical" evidence="3">
    <location>
        <begin position="612"/>
        <end position="635"/>
    </location>
</feature>
<dbReference type="PANTHER" id="PTHR46093">
    <property type="entry name" value="ACYL-COA-BINDING DOMAIN-CONTAINING PROTEIN 5"/>
    <property type="match status" value="1"/>
</dbReference>
<proteinExistence type="predicted"/>
<dbReference type="OrthoDB" id="432528at2759"/>
<keyword evidence="3" id="KW-0472">Membrane</keyword>
<evidence type="ECO:0000256" key="2">
    <source>
        <dbReference type="ARBA" id="ARBA00022737"/>
    </source>
</evidence>